<dbReference type="AlphaFoldDB" id="A0A149QY96"/>
<dbReference type="EMBL" id="LHZB01000099">
    <property type="protein sequence ID" value="KXV02296.1"/>
    <property type="molecule type" value="Genomic_DNA"/>
</dbReference>
<sequence>MRIPYILNARNITPFLGEGTKSGTRALKAVDLKEVTRAGLKGVNVTAFSTLGRRLGSSVDIDGRVLDSVILCLLGTWLKTATPMQKSRLQRDVTTMIDGGTVVIEPELRAQAARI</sequence>
<reference evidence="1 2" key="1">
    <citation type="submission" date="2015-06" db="EMBL/GenBank/DDBJ databases">
        <title>Improved classification and identification of acetic acid bacteria using matrix-assisted laser desorption/ionization time-of-flight mass spectrometry; Gluconobacter nephelii and Gluconobacter uchimurae are later heterotypic synonyms of Gluconobacter japonicus and Gluconobacter oxydans, respectively.</title>
        <authorList>
            <person name="Li L."/>
            <person name="Cleenwerck I."/>
            <person name="De Vuyst L."/>
            <person name="Vandamme P."/>
        </authorList>
    </citation>
    <scope>NUCLEOTIDE SEQUENCE [LARGE SCALE GENOMIC DNA]</scope>
    <source>
        <strain evidence="1 2">LMG 1764</strain>
    </source>
</reference>
<organism evidence="1 2">
    <name type="scientific">Gluconobacter potus</name>
    <dbReference type="NCBI Taxonomy" id="2724927"/>
    <lineage>
        <taxon>Bacteria</taxon>
        <taxon>Pseudomonadati</taxon>
        <taxon>Pseudomonadota</taxon>
        <taxon>Alphaproteobacteria</taxon>
        <taxon>Acetobacterales</taxon>
        <taxon>Acetobacteraceae</taxon>
        <taxon>Gluconobacter</taxon>
    </lineage>
</organism>
<accession>A0A149QY96</accession>
<dbReference type="PATRIC" id="fig|442.7.peg.1993"/>
<evidence type="ECO:0000313" key="2">
    <source>
        <dbReference type="Proteomes" id="UP000075573"/>
    </source>
</evidence>
<comment type="caution">
    <text evidence="1">The sequence shown here is derived from an EMBL/GenBank/DDBJ whole genome shotgun (WGS) entry which is preliminary data.</text>
</comment>
<name>A0A149QY96_9PROT</name>
<protein>
    <submittedName>
        <fullName evidence="1">Uncharacterized protein</fullName>
    </submittedName>
</protein>
<proteinExistence type="predicted"/>
<gene>
    <name evidence="1" type="ORF">AD929_03170</name>
</gene>
<evidence type="ECO:0000313" key="1">
    <source>
        <dbReference type="EMBL" id="KXV02296.1"/>
    </source>
</evidence>
<dbReference type="Proteomes" id="UP000075573">
    <property type="component" value="Unassembled WGS sequence"/>
</dbReference>
<dbReference type="RefSeq" id="WP_062494260.1">
    <property type="nucleotide sequence ID" value="NZ_LHZB01000099.1"/>
</dbReference>